<dbReference type="Proteomes" id="UP000318943">
    <property type="component" value="Unassembled WGS sequence"/>
</dbReference>
<protein>
    <recommendedName>
        <fullName evidence="3">50S ribosomal protein L25</fullName>
    </recommendedName>
</protein>
<sequence>MAKLLRRSGAAMGAQITLIAGNQLPFRVSGLGPNRRHLAFRSSDSTLRILPLKVNDRDIEQQLKIEVSETGIVSRRVVHVDAYMAPPSGMRIRRG</sequence>
<reference evidence="1 2" key="1">
    <citation type="submission" date="2019-05" db="EMBL/GenBank/DDBJ databases">
        <title>Whole genome sequence analysis of Cupriavidus campinensis S14E4C strain.</title>
        <authorList>
            <person name="Abbaszade G."/>
            <person name="Szabo A."/>
            <person name="Toumi M."/>
            <person name="Toth E."/>
        </authorList>
    </citation>
    <scope>NUCLEOTIDE SEQUENCE [LARGE SCALE GENOMIC DNA]</scope>
    <source>
        <strain evidence="1 2">S14E4C</strain>
    </source>
</reference>
<dbReference type="RefSeq" id="WP_144200454.1">
    <property type="nucleotide sequence ID" value="NZ_VCIZ01000013.1"/>
</dbReference>
<evidence type="ECO:0000313" key="2">
    <source>
        <dbReference type="Proteomes" id="UP000318943"/>
    </source>
</evidence>
<organism evidence="1 2">
    <name type="scientific">Cupriavidus campinensis</name>
    <dbReference type="NCBI Taxonomy" id="151783"/>
    <lineage>
        <taxon>Bacteria</taxon>
        <taxon>Pseudomonadati</taxon>
        <taxon>Pseudomonadota</taxon>
        <taxon>Betaproteobacteria</taxon>
        <taxon>Burkholderiales</taxon>
        <taxon>Burkholderiaceae</taxon>
        <taxon>Cupriavidus</taxon>
    </lineage>
</organism>
<name>A0ABY3EIW4_9BURK</name>
<evidence type="ECO:0000313" key="1">
    <source>
        <dbReference type="EMBL" id="TSP10874.1"/>
    </source>
</evidence>
<accession>A0ABY3EIW4</accession>
<comment type="caution">
    <text evidence="1">The sequence shown here is derived from an EMBL/GenBank/DDBJ whole genome shotgun (WGS) entry which is preliminary data.</text>
</comment>
<evidence type="ECO:0008006" key="3">
    <source>
        <dbReference type="Google" id="ProtNLM"/>
    </source>
</evidence>
<dbReference type="EMBL" id="VCIZ01000013">
    <property type="protein sequence ID" value="TSP10874.1"/>
    <property type="molecule type" value="Genomic_DNA"/>
</dbReference>
<proteinExistence type="predicted"/>
<gene>
    <name evidence="1" type="ORF">FGG12_20675</name>
</gene>
<keyword evidence="2" id="KW-1185">Reference proteome</keyword>